<dbReference type="Proteomes" id="UP001202281">
    <property type="component" value="Unassembled WGS sequence"/>
</dbReference>
<organism evidence="2 3">
    <name type="scientific">Novosphingobium beihaiensis</name>
    <dbReference type="NCBI Taxonomy" id="2930389"/>
    <lineage>
        <taxon>Bacteria</taxon>
        <taxon>Pseudomonadati</taxon>
        <taxon>Pseudomonadota</taxon>
        <taxon>Alphaproteobacteria</taxon>
        <taxon>Sphingomonadales</taxon>
        <taxon>Sphingomonadaceae</taxon>
        <taxon>Novosphingobium</taxon>
    </lineage>
</organism>
<name>A0ABT0BVT5_9SPHN</name>
<keyword evidence="3" id="KW-1185">Reference proteome</keyword>
<comment type="caution">
    <text evidence="2">The sequence shown here is derived from an EMBL/GenBank/DDBJ whole genome shotgun (WGS) entry which is preliminary data.</text>
</comment>
<dbReference type="NCBIfam" id="TIGR01635">
    <property type="entry name" value="tail_comp_S"/>
    <property type="match status" value="1"/>
</dbReference>
<dbReference type="EMBL" id="JALHLG010000068">
    <property type="protein sequence ID" value="MCJ2189161.1"/>
    <property type="molecule type" value="Genomic_DNA"/>
</dbReference>
<evidence type="ECO:0000313" key="3">
    <source>
        <dbReference type="Proteomes" id="UP001202281"/>
    </source>
</evidence>
<dbReference type="InterPro" id="IPR006522">
    <property type="entry name" value="Phage_virion_morphogenesis"/>
</dbReference>
<reference evidence="2 3" key="1">
    <citation type="submission" date="2022-04" db="EMBL/GenBank/DDBJ databases">
        <title>Identification of a novel bacterium isolated from mangrove sediments.</title>
        <authorList>
            <person name="Pan X."/>
        </authorList>
    </citation>
    <scope>NUCLEOTIDE SEQUENCE [LARGE SCALE GENOMIC DNA]</scope>
    <source>
        <strain evidence="2 3">B2638</strain>
    </source>
</reference>
<gene>
    <name evidence="2" type="ORF">MTR66_20415</name>
</gene>
<feature type="region of interest" description="Disordered" evidence="1">
    <location>
        <begin position="48"/>
        <end position="67"/>
    </location>
</feature>
<evidence type="ECO:0000256" key="1">
    <source>
        <dbReference type="SAM" id="MobiDB-lite"/>
    </source>
</evidence>
<accession>A0ABT0BVT5</accession>
<evidence type="ECO:0000313" key="2">
    <source>
        <dbReference type="EMBL" id="MCJ2189161.1"/>
    </source>
</evidence>
<proteinExistence type="predicted"/>
<dbReference type="Pfam" id="PF05069">
    <property type="entry name" value="Phage_tail_S"/>
    <property type="match status" value="1"/>
</dbReference>
<protein>
    <submittedName>
        <fullName evidence="2">Phage virion morphogenesis protein</fullName>
    </submittedName>
</protein>
<dbReference type="RefSeq" id="WP_243924428.1">
    <property type="nucleotide sequence ID" value="NZ_JALHLG010000068.1"/>
</dbReference>
<sequence length="158" mass="17795">MDDTFAELEPFFAAYLNRLGPAQRRKIYRKIGMELRKANAKRIAANVQPDGSPMQARKPRPRMKDARGRIRRSGKMFRKLRQVKNLKIRTMGDGVSVGYEGPVARTARVHQYGLRGFVGRTKAGKVVQAKYPARVLLDFGPDDVGAITGLALHFIQDQ</sequence>